<dbReference type="Gene3D" id="1.10.418.10">
    <property type="entry name" value="Calponin-like domain"/>
    <property type="match status" value="1"/>
</dbReference>
<dbReference type="SUPFAM" id="SSF47576">
    <property type="entry name" value="Calponin-homology domain, CH-domain"/>
    <property type="match status" value="1"/>
</dbReference>
<evidence type="ECO:0000256" key="7">
    <source>
        <dbReference type="ARBA" id="ARBA00023212"/>
    </source>
</evidence>
<sequence>MVVNVYSTSATVEQCSRNELLAFVNNFLRSNFTRIEEMASGAAYCQLTELLFPGKISLKKVKWNSRNEVDWIANWRVLQTAWKDLGVKKVSVKRKELGNSKDEKNEAKGVPVERLLRSKFQDNFEFLQWFKKFFDANYDGHQYDALRARNGEPLPASWTVSSRSVASKAPAITRNNPATITAKKDPCSAGRGTLAGKNSIPNIVTLQREYEHVESSIDFFILLTIQQLKEDQIELSKQRNFYYDKLRKVEVLCQKAENNPTVSREEILEILYETEEGFGVVDEETIQELSYEKSGKINKNGSKVGTSHQFDLDIPETF</sequence>
<comment type="subcellular location">
    <subcellularLocation>
        <location evidence="1">Cytoplasm</location>
        <location evidence="1">Cytoskeleton</location>
    </subcellularLocation>
</comment>
<evidence type="ECO:0000313" key="13">
    <source>
        <dbReference type="Proteomes" id="UP000276991"/>
    </source>
</evidence>
<evidence type="ECO:0000259" key="10">
    <source>
        <dbReference type="PROSITE" id="PS50021"/>
    </source>
</evidence>
<feature type="domain" description="EB1 C-terminal" evidence="11">
    <location>
        <begin position="210"/>
        <end position="280"/>
    </location>
</feature>
<dbReference type="InterPro" id="IPR001715">
    <property type="entry name" value="CH_dom"/>
</dbReference>
<dbReference type="AlphaFoldDB" id="A0A498SSM7"/>
<keyword evidence="3" id="KW-0963">Cytoplasm</keyword>
<evidence type="ECO:0008006" key="14">
    <source>
        <dbReference type="Google" id="ProtNLM"/>
    </source>
</evidence>
<dbReference type="OrthoDB" id="2119228at2759"/>
<evidence type="ECO:0000256" key="1">
    <source>
        <dbReference type="ARBA" id="ARBA00004245"/>
    </source>
</evidence>
<dbReference type="Proteomes" id="UP000276991">
    <property type="component" value="Unassembled WGS sequence"/>
</dbReference>
<dbReference type="STRING" id="6277.A0A498SSM7"/>
<dbReference type="Pfam" id="PF00307">
    <property type="entry name" value="CH"/>
    <property type="match status" value="1"/>
</dbReference>
<keyword evidence="8" id="KW-0131">Cell cycle</keyword>
<dbReference type="Pfam" id="PF03271">
    <property type="entry name" value="EB1"/>
    <property type="match status" value="1"/>
</dbReference>
<protein>
    <recommendedName>
        <fullName evidence="14">EB1 C-terminal domain-containing protein</fullName>
    </recommendedName>
</protein>
<evidence type="ECO:0000256" key="4">
    <source>
        <dbReference type="ARBA" id="ARBA00022618"/>
    </source>
</evidence>
<evidence type="ECO:0000256" key="9">
    <source>
        <dbReference type="PROSITE-ProRule" id="PRU00576"/>
    </source>
</evidence>
<evidence type="ECO:0000313" key="12">
    <source>
        <dbReference type="EMBL" id="VBB33006.1"/>
    </source>
</evidence>
<dbReference type="InterPro" id="IPR027328">
    <property type="entry name" value="MAPRE"/>
</dbReference>
<dbReference type="InterPro" id="IPR036872">
    <property type="entry name" value="CH_dom_sf"/>
</dbReference>
<keyword evidence="7" id="KW-0206">Cytoskeleton</keyword>
<organism evidence="12 13">
    <name type="scientific">Acanthocheilonema viteae</name>
    <name type="common">Filarial nematode worm</name>
    <name type="synonym">Dipetalonema viteae</name>
    <dbReference type="NCBI Taxonomy" id="6277"/>
    <lineage>
        <taxon>Eukaryota</taxon>
        <taxon>Metazoa</taxon>
        <taxon>Ecdysozoa</taxon>
        <taxon>Nematoda</taxon>
        <taxon>Chromadorea</taxon>
        <taxon>Rhabditida</taxon>
        <taxon>Spirurina</taxon>
        <taxon>Spiruromorpha</taxon>
        <taxon>Filarioidea</taxon>
        <taxon>Onchocercidae</taxon>
        <taxon>Acanthocheilonema</taxon>
    </lineage>
</organism>
<accession>A0A498SSM7</accession>
<dbReference type="GO" id="GO:0051301">
    <property type="term" value="P:cell division"/>
    <property type="evidence" value="ECO:0007669"/>
    <property type="project" value="UniProtKB-KW"/>
</dbReference>
<proteinExistence type="inferred from homology"/>
<dbReference type="InterPro" id="IPR036133">
    <property type="entry name" value="EB1_C_sf"/>
</dbReference>
<comment type="similarity">
    <text evidence="2">Belongs to the MAPRE family.</text>
</comment>
<dbReference type="PROSITE" id="PS50021">
    <property type="entry name" value="CH"/>
    <property type="match status" value="1"/>
</dbReference>
<keyword evidence="5 9" id="KW-0493">Microtubule</keyword>
<evidence type="ECO:0000256" key="6">
    <source>
        <dbReference type="ARBA" id="ARBA00022776"/>
    </source>
</evidence>
<name>A0A498SSM7_ACAVI</name>
<dbReference type="EMBL" id="UPTC01002077">
    <property type="protein sequence ID" value="VBB33006.1"/>
    <property type="molecule type" value="Genomic_DNA"/>
</dbReference>
<dbReference type="GO" id="GO:0008017">
    <property type="term" value="F:microtubule binding"/>
    <property type="evidence" value="ECO:0007669"/>
    <property type="project" value="InterPro"/>
</dbReference>
<evidence type="ECO:0000256" key="2">
    <source>
        <dbReference type="ARBA" id="ARBA00010729"/>
    </source>
</evidence>
<feature type="domain" description="Calponin-homology (CH)" evidence="10">
    <location>
        <begin position="14"/>
        <end position="135"/>
    </location>
</feature>
<dbReference type="PANTHER" id="PTHR10623">
    <property type="entry name" value="MICROTUBULE-ASSOCIATED PROTEIN RP/EB FAMILY MEMBER"/>
    <property type="match status" value="1"/>
</dbReference>
<dbReference type="PROSITE" id="PS51230">
    <property type="entry name" value="EB1_C"/>
    <property type="match status" value="1"/>
</dbReference>
<gene>
    <name evidence="12" type="ORF">NAV_LOCUS7797</name>
</gene>
<evidence type="ECO:0000256" key="3">
    <source>
        <dbReference type="ARBA" id="ARBA00022490"/>
    </source>
</evidence>
<dbReference type="Gene3D" id="1.20.5.1430">
    <property type="match status" value="1"/>
</dbReference>
<reference evidence="12 13" key="1">
    <citation type="submission" date="2018-08" db="EMBL/GenBank/DDBJ databases">
        <authorList>
            <person name="Laetsch R D."/>
            <person name="Stevens L."/>
            <person name="Kumar S."/>
            <person name="Blaxter L. M."/>
        </authorList>
    </citation>
    <scope>NUCLEOTIDE SEQUENCE [LARGE SCALE GENOMIC DNA]</scope>
</reference>
<keyword evidence="13" id="KW-1185">Reference proteome</keyword>
<keyword evidence="6" id="KW-0498">Mitosis</keyword>
<evidence type="ECO:0000259" key="11">
    <source>
        <dbReference type="PROSITE" id="PS51230"/>
    </source>
</evidence>
<dbReference type="SUPFAM" id="SSF140612">
    <property type="entry name" value="EB1 dimerisation domain-like"/>
    <property type="match status" value="1"/>
</dbReference>
<evidence type="ECO:0000256" key="8">
    <source>
        <dbReference type="ARBA" id="ARBA00023306"/>
    </source>
</evidence>
<dbReference type="InterPro" id="IPR004953">
    <property type="entry name" value="EB1_C"/>
</dbReference>
<evidence type="ECO:0000256" key="5">
    <source>
        <dbReference type="ARBA" id="ARBA00022701"/>
    </source>
</evidence>
<keyword evidence="4" id="KW-0132">Cell division</keyword>
<dbReference type="GO" id="GO:0005874">
    <property type="term" value="C:microtubule"/>
    <property type="evidence" value="ECO:0007669"/>
    <property type="project" value="UniProtKB-KW"/>
</dbReference>